<comment type="subcellular location">
    <subcellularLocation>
        <location evidence="1 5">Cytoplasm</location>
    </subcellularLocation>
</comment>
<keyword evidence="4 5" id="KW-0963">Cytoplasm</keyword>
<evidence type="ECO:0000259" key="6">
    <source>
        <dbReference type="Pfam" id="PF02631"/>
    </source>
</evidence>
<dbReference type="PANTHER" id="PTHR33602:SF1">
    <property type="entry name" value="REGULATORY PROTEIN RECX FAMILY PROTEIN"/>
    <property type="match status" value="1"/>
</dbReference>
<dbReference type="InterPro" id="IPR036388">
    <property type="entry name" value="WH-like_DNA-bd_sf"/>
</dbReference>
<evidence type="ECO:0000256" key="1">
    <source>
        <dbReference type="ARBA" id="ARBA00004496"/>
    </source>
</evidence>
<name>A0A081NH53_9GAMM</name>
<comment type="caution">
    <text evidence="8">The sequence shown here is derived from an EMBL/GenBank/DDBJ whole genome shotgun (WGS) entry which is preliminary data.</text>
</comment>
<evidence type="ECO:0000256" key="4">
    <source>
        <dbReference type="ARBA" id="ARBA00022490"/>
    </source>
</evidence>
<dbReference type="EMBL" id="JOKH01000002">
    <property type="protein sequence ID" value="KEQ17776.1"/>
    <property type="molecule type" value="Genomic_DNA"/>
</dbReference>
<reference evidence="8 9" key="1">
    <citation type="submission" date="2014-06" db="EMBL/GenBank/DDBJ databases">
        <title>Whole Genome Sequences of Three Symbiotic Endozoicomonas Bacteria.</title>
        <authorList>
            <person name="Neave M.J."/>
            <person name="Apprill A."/>
            <person name="Voolstra C.R."/>
        </authorList>
    </citation>
    <scope>NUCLEOTIDE SEQUENCE [LARGE SCALE GENOMIC DNA]</scope>
    <source>
        <strain evidence="8 9">DSM 25634</strain>
    </source>
</reference>
<dbReference type="PANTHER" id="PTHR33602">
    <property type="entry name" value="REGULATORY PROTEIN RECX FAMILY PROTEIN"/>
    <property type="match status" value="1"/>
</dbReference>
<dbReference type="Gene3D" id="1.10.10.10">
    <property type="entry name" value="Winged helix-like DNA-binding domain superfamily/Winged helix DNA-binding domain"/>
    <property type="match status" value="3"/>
</dbReference>
<gene>
    <name evidence="5" type="primary">recX</name>
    <name evidence="8" type="ORF">GZ78_08900</name>
</gene>
<sequence>MLEVSDKDIRRAAMDLLARREHSFYELQEKLTHRYSDANPLPVLEQLKEEGLQSDERFLESYIRSRSAKSYGPVRIRSELRRKGLSDEQISAFLIEDEESWLEMAKSLRCRKFGDELPKVAKDRSRQYRFLAQRGYTSSQILMCLRY</sequence>
<accession>A0A081NH53</accession>
<dbReference type="GO" id="GO:0005737">
    <property type="term" value="C:cytoplasm"/>
    <property type="evidence" value="ECO:0007669"/>
    <property type="project" value="UniProtKB-SubCell"/>
</dbReference>
<evidence type="ECO:0000256" key="5">
    <source>
        <dbReference type="HAMAP-Rule" id="MF_01114"/>
    </source>
</evidence>
<keyword evidence="9" id="KW-1185">Reference proteome</keyword>
<organism evidence="8 9">
    <name type="scientific">Endozoicomonas numazuensis</name>
    <dbReference type="NCBI Taxonomy" id="1137799"/>
    <lineage>
        <taxon>Bacteria</taxon>
        <taxon>Pseudomonadati</taxon>
        <taxon>Pseudomonadota</taxon>
        <taxon>Gammaproteobacteria</taxon>
        <taxon>Oceanospirillales</taxon>
        <taxon>Endozoicomonadaceae</taxon>
        <taxon>Endozoicomonas</taxon>
    </lineage>
</organism>
<comment type="function">
    <text evidence="5">Modulates RecA activity.</text>
</comment>
<protein>
    <recommendedName>
        <fullName evidence="3 5">Regulatory protein RecX</fullName>
    </recommendedName>
</protein>
<dbReference type="Pfam" id="PF21981">
    <property type="entry name" value="RecX_HTH3"/>
    <property type="match status" value="1"/>
</dbReference>
<evidence type="ECO:0000313" key="8">
    <source>
        <dbReference type="EMBL" id="KEQ17776.1"/>
    </source>
</evidence>
<dbReference type="eggNOG" id="COG2137">
    <property type="taxonomic scope" value="Bacteria"/>
</dbReference>
<dbReference type="InterPro" id="IPR003783">
    <property type="entry name" value="Regulatory_RecX"/>
</dbReference>
<evidence type="ECO:0000256" key="3">
    <source>
        <dbReference type="ARBA" id="ARBA00018111"/>
    </source>
</evidence>
<proteinExistence type="inferred from homology"/>
<comment type="similarity">
    <text evidence="2 5">Belongs to the RecX family.</text>
</comment>
<dbReference type="InterPro" id="IPR053924">
    <property type="entry name" value="RecX_HTH_2nd"/>
</dbReference>
<dbReference type="HAMAP" id="MF_01114">
    <property type="entry name" value="RecX"/>
    <property type="match status" value="1"/>
</dbReference>
<dbReference type="InterPro" id="IPR053925">
    <property type="entry name" value="RecX_HTH_3rd"/>
</dbReference>
<dbReference type="STRING" id="1137799.GZ78_08900"/>
<evidence type="ECO:0000259" key="7">
    <source>
        <dbReference type="Pfam" id="PF21981"/>
    </source>
</evidence>
<dbReference type="GO" id="GO:0006282">
    <property type="term" value="P:regulation of DNA repair"/>
    <property type="evidence" value="ECO:0007669"/>
    <property type="project" value="UniProtKB-UniRule"/>
</dbReference>
<evidence type="ECO:0000256" key="2">
    <source>
        <dbReference type="ARBA" id="ARBA00009695"/>
    </source>
</evidence>
<feature type="domain" description="RecX second three-helical" evidence="6">
    <location>
        <begin position="54"/>
        <end position="92"/>
    </location>
</feature>
<dbReference type="Pfam" id="PF02631">
    <property type="entry name" value="RecX_HTH2"/>
    <property type="match status" value="1"/>
</dbReference>
<dbReference type="AlphaFoldDB" id="A0A081NH53"/>
<evidence type="ECO:0000313" key="9">
    <source>
        <dbReference type="Proteomes" id="UP000028073"/>
    </source>
</evidence>
<feature type="domain" description="RecX third three-helical" evidence="7">
    <location>
        <begin position="98"/>
        <end position="143"/>
    </location>
</feature>
<dbReference type="Proteomes" id="UP000028073">
    <property type="component" value="Unassembled WGS sequence"/>
</dbReference>